<feature type="compositionally biased region" description="Low complexity" evidence="1">
    <location>
        <begin position="1"/>
        <end position="23"/>
    </location>
</feature>
<dbReference type="OrthoDB" id="3236040at2759"/>
<keyword evidence="3" id="KW-1185">Reference proteome</keyword>
<reference evidence="2" key="1">
    <citation type="journal article" date="2018" name="Genome Biol. Evol.">
        <title>Genomics and development of Lentinus tigrinus, a white-rot wood-decaying mushroom with dimorphic fruiting bodies.</title>
        <authorList>
            <person name="Wu B."/>
            <person name="Xu Z."/>
            <person name="Knudson A."/>
            <person name="Carlson A."/>
            <person name="Chen N."/>
            <person name="Kovaka S."/>
            <person name="LaButti K."/>
            <person name="Lipzen A."/>
            <person name="Pennachio C."/>
            <person name="Riley R."/>
            <person name="Schakwitz W."/>
            <person name="Umezawa K."/>
            <person name="Ohm R.A."/>
            <person name="Grigoriev I.V."/>
            <person name="Nagy L.G."/>
            <person name="Gibbons J."/>
            <person name="Hibbett D."/>
        </authorList>
    </citation>
    <scope>NUCLEOTIDE SEQUENCE [LARGE SCALE GENOMIC DNA]</scope>
    <source>
        <strain evidence="2">ALCF2SS1-6</strain>
    </source>
</reference>
<sequence length="268" mass="28840">MPSLRRTLSSPSVRSSPYSYPSLQSANSHPTRAGDRQPRRSSGSDTSNRRVLADIDWWIVQDGQREVAGPFGGEGDPDEQVAAENEQVRPVGANVTVEDAVAVPPPAVATTVVAASAMGAFETEIVSSPLWDVSTDDSFGSGSPEMMSPLPQFAALSIAPRMPLRRHASESSQSSVDSTPESSPYLPTYMDILRPAAPAYPSVFASSIGRRPTGRAPPLASRSVSYSAVEFQLSNSRLHDNRFDDIVPSYPPFFSSTMGDNDIDDLFF</sequence>
<feature type="region of interest" description="Disordered" evidence="1">
    <location>
        <begin position="1"/>
        <end position="48"/>
    </location>
</feature>
<organism evidence="2 3">
    <name type="scientific">Lentinus tigrinus ALCF2SS1-6</name>
    <dbReference type="NCBI Taxonomy" id="1328759"/>
    <lineage>
        <taxon>Eukaryota</taxon>
        <taxon>Fungi</taxon>
        <taxon>Dikarya</taxon>
        <taxon>Basidiomycota</taxon>
        <taxon>Agaricomycotina</taxon>
        <taxon>Agaricomycetes</taxon>
        <taxon>Polyporales</taxon>
        <taxon>Polyporaceae</taxon>
        <taxon>Lentinus</taxon>
    </lineage>
</organism>
<feature type="region of interest" description="Disordered" evidence="1">
    <location>
        <begin position="66"/>
        <end position="85"/>
    </location>
</feature>
<evidence type="ECO:0000256" key="1">
    <source>
        <dbReference type="SAM" id="MobiDB-lite"/>
    </source>
</evidence>
<gene>
    <name evidence="2" type="ORF">L227DRAFT_606509</name>
</gene>
<protein>
    <submittedName>
        <fullName evidence="2">Uncharacterized protein</fullName>
    </submittedName>
</protein>
<evidence type="ECO:0000313" key="2">
    <source>
        <dbReference type="EMBL" id="RPD66408.1"/>
    </source>
</evidence>
<evidence type="ECO:0000313" key="3">
    <source>
        <dbReference type="Proteomes" id="UP000313359"/>
    </source>
</evidence>
<dbReference type="AlphaFoldDB" id="A0A5C2SSR2"/>
<proteinExistence type="predicted"/>
<accession>A0A5C2SSR2</accession>
<dbReference type="EMBL" id="ML122251">
    <property type="protein sequence ID" value="RPD66408.1"/>
    <property type="molecule type" value="Genomic_DNA"/>
</dbReference>
<name>A0A5C2SSR2_9APHY</name>
<dbReference type="Proteomes" id="UP000313359">
    <property type="component" value="Unassembled WGS sequence"/>
</dbReference>